<dbReference type="InterPro" id="IPR018934">
    <property type="entry name" value="RIO_dom"/>
</dbReference>
<feature type="compositionally biased region" description="Basic residues" evidence="19">
    <location>
        <begin position="915"/>
        <end position="937"/>
    </location>
</feature>
<sequence length="937" mass="107435">TLILKPPIYKFFCGFFFLITTFCLQPSTPDFSHLASHCESIQSIPSSEYAARHRRLYETLIDLDHQGFLMEGGATMRYYTNIDWELTERPFLILLLRNDTLETGIQMVLFSPTFESTKAAKKLEEAKLPASIHHQILTWDEHQSPFDLVQSAVKDSKILVESNTRLFIFEGLERLLKIKMAPVSIRQLRMIKSEAELAILRCANEVTQMAIEAVRPFIKVGMNEREIQGVMTKALVAAGLTQTWVLALVDQDAALPHGDSGERQVQKKSVVLIDTGGELHGYQSDTTRTFFMAPKGFNQTIENVWYLVKEAQESVLNQISVGNTAAQVDLTARDVIEKAGYGPYFTHRLGHGIGLEMHEEPYMNKGNTELVLKPGMTFSVEPGVYLVNEFGIRLEDIVVVNQQEKYYSEEEYDDYDDYLDDELNENDMWDNATGDFTKQYNKLRQQIAPKTTTTTTTTAAIPAANTKKQVVVQEQTIKDKKQLLDSQMESLGHFANRIHMEDYNPAKLTASVNSDIRQSSKKASGDKTTHKDKADRATVEQVLDPRTRIILFKMLNRGLFYEINGCISTGKEANVYHAMTEDGQHRAIKVYKTSILTFKDRDRYVTGEFRFRHGYSKSNPRKMVKVWAEKEMRNLRRIQQAGIPSPNALVLRMHVLVMDFLGDKSGWAYPRLKDAQIETSRYPALYHQLIKNVRTMYQVCKLVHADLSEYNILYHSRTLYIIDVSQSVEHDHPHASEFLRKDLSNVTDYFAKKGVSVMSLMELFKFVTDVTFSNEEAVVDEKLQEIQEKMKTQPEQNNKEEEEIFMKSYIPTTLDEVIDIDRDTLIVEQGDAKKLVYADLLGTGVTSSIQKLDISDESEEDLESDRSESENSDEETDDDDEEDNDKPKKARGKKNEDKGDKKERKKKAKEDARERRKHKLPKAEKKRKIKTSSKKKK</sequence>
<keyword evidence="7" id="KW-0690">Ribosome biogenesis</keyword>
<dbReference type="SUPFAM" id="SSF56112">
    <property type="entry name" value="Protein kinase-like (PK-like)"/>
    <property type="match status" value="1"/>
</dbReference>
<dbReference type="InterPro" id="IPR000687">
    <property type="entry name" value="RIO_kinase"/>
</dbReference>
<dbReference type="EMBL" id="PJQM01001445">
    <property type="protein sequence ID" value="RCI02319.1"/>
    <property type="molecule type" value="Genomic_DNA"/>
</dbReference>
<dbReference type="PROSITE" id="PS01245">
    <property type="entry name" value="RIO1"/>
    <property type="match status" value="1"/>
</dbReference>
<evidence type="ECO:0000256" key="13">
    <source>
        <dbReference type="ARBA" id="ARBA00022801"/>
    </source>
</evidence>
<evidence type="ECO:0000256" key="20">
    <source>
        <dbReference type="SAM" id="SignalP"/>
    </source>
</evidence>
<evidence type="ECO:0000256" key="8">
    <source>
        <dbReference type="ARBA" id="ARBA00022527"/>
    </source>
</evidence>
<evidence type="ECO:0000256" key="17">
    <source>
        <dbReference type="ARBA" id="ARBA00048679"/>
    </source>
</evidence>
<feature type="region of interest" description="Disordered" evidence="19">
    <location>
        <begin position="851"/>
        <end position="937"/>
    </location>
</feature>
<evidence type="ECO:0000313" key="22">
    <source>
        <dbReference type="EMBL" id="RCI02319.1"/>
    </source>
</evidence>
<dbReference type="SUPFAM" id="SSF53092">
    <property type="entry name" value="Creatinase/prolidase N-terminal domain"/>
    <property type="match status" value="1"/>
</dbReference>
<dbReference type="OrthoDB" id="205248at2759"/>
<evidence type="ECO:0000259" key="21">
    <source>
        <dbReference type="SMART" id="SM00090"/>
    </source>
</evidence>
<comment type="similarity">
    <text evidence="3">Belongs to the protein kinase superfamily. RIO-type Ser/Thr kinase family.</text>
</comment>
<keyword evidence="13" id="KW-0378">Hydrolase</keyword>
<organism evidence="22 23">
    <name type="scientific">Rhizopus stolonifer</name>
    <name type="common">Rhizopus nigricans</name>
    <dbReference type="NCBI Taxonomy" id="4846"/>
    <lineage>
        <taxon>Eukaryota</taxon>
        <taxon>Fungi</taxon>
        <taxon>Fungi incertae sedis</taxon>
        <taxon>Mucoromycota</taxon>
        <taxon>Mucoromycotina</taxon>
        <taxon>Mucoromycetes</taxon>
        <taxon>Mucorales</taxon>
        <taxon>Mucorineae</taxon>
        <taxon>Rhizopodaceae</taxon>
        <taxon>Rhizopus</taxon>
    </lineage>
</organism>
<dbReference type="FunFam" id="3.30.200.20:FF:000148">
    <property type="entry name" value="Serine/threonine-protein kinase RIO1"/>
    <property type="match status" value="1"/>
</dbReference>
<comment type="subcellular location">
    <subcellularLocation>
        <location evidence="2">Cytoplasm</location>
    </subcellularLocation>
</comment>
<feature type="compositionally biased region" description="Basic and acidic residues" evidence="19">
    <location>
        <begin position="523"/>
        <end position="537"/>
    </location>
</feature>
<dbReference type="Proteomes" id="UP000253551">
    <property type="component" value="Unassembled WGS sequence"/>
</dbReference>
<accession>A0A367KJH6</accession>
<feature type="compositionally biased region" description="Acidic residues" evidence="19">
    <location>
        <begin position="870"/>
        <end position="884"/>
    </location>
</feature>
<evidence type="ECO:0000256" key="15">
    <source>
        <dbReference type="ARBA" id="ARBA00022842"/>
    </source>
</evidence>
<keyword evidence="6" id="KW-0963">Cytoplasm</keyword>
<keyword evidence="23" id="KW-1185">Reference proteome</keyword>
<feature type="region of interest" description="Disordered" evidence="19">
    <location>
        <begin position="510"/>
        <end position="537"/>
    </location>
</feature>
<evidence type="ECO:0000256" key="7">
    <source>
        <dbReference type="ARBA" id="ARBA00022517"/>
    </source>
</evidence>
<keyword evidence="14" id="KW-0067">ATP-binding</keyword>
<feature type="signal peptide" evidence="20">
    <location>
        <begin position="1"/>
        <end position="23"/>
    </location>
</feature>
<dbReference type="InterPro" id="IPR036005">
    <property type="entry name" value="Creatinase/aminopeptidase-like"/>
</dbReference>
<evidence type="ECO:0000256" key="14">
    <source>
        <dbReference type="ARBA" id="ARBA00022840"/>
    </source>
</evidence>
<dbReference type="PANTHER" id="PTHR45723">
    <property type="entry name" value="SERINE/THREONINE-PROTEIN KINASE RIO1"/>
    <property type="match status" value="1"/>
</dbReference>
<dbReference type="InterPro" id="IPR029149">
    <property type="entry name" value="Creatin/AminoP/Spt16_N"/>
</dbReference>
<proteinExistence type="inferred from homology"/>
<feature type="compositionally biased region" description="Basic and acidic residues" evidence="19">
    <location>
        <begin position="893"/>
        <end position="914"/>
    </location>
</feature>
<dbReference type="CDD" id="cd05147">
    <property type="entry name" value="RIO1_euk"/>
    <property type="match status" value="1"/>
</dbReference>
<evidence type="ECO:0000256" key="1">
    <source>
        <dbReference type="ARBA" id="ARBA00001946"/>
    </source>
</evidence>
<dbReference type="SUPFAM" id="SSF55920">
    <property type="entry name" value="Creatinase/aminopeptidase"/>
    <property type="match status" value="1"/>
</dbReference>
<dbReference type="Gene3D" id="3.40.350.10">
    <property type="entry name" value="Creatinase/prolidase N-terminal domain"/>
    <property type="match status" value="1"/>
</dbReference>
<comment type="caution">
    <text evidence="22">The sequence shown here is derived from an EMBL/GenBank/DDBJ whole genome shotgun (WGS) entry which is preliminary data.</text>
</comment>
<comment type="catalytic activity">
    <reaction evidence="16">
        <text>L-threonyl-[protein] + ATP = O-phospho-L-threonyl-[protein] + ADP + H(+)</text>
        <dbReference type="Rhea" id="RHEA:46608"/>
        <dbReference type="Rhea" id="RHEA-COMP:11060"/>
        <dbReference type="Rhea" id="RHEA-COMP:11605"/>
        <dbReference type="ChEBI" id="CHEBI:15378"/>
        <dbReference type="ChEBI" id="CHEBI:30013"/>
        <dbReference type="ChEBI" id="CHEBI:30616"/>
        <dbReference type="ChEBI" id="CHEBI:61977"/>
        <dbReference type="ChEBI" id="CHEBI:456216"/>
        <dbReference type="EC" id="2.7.11.1"/>
    </reaction>
</comment>
<dbReference type="Pfam" id="PF00557">
    <property type="entry name" value="Peptidase_M24"/>
    <property type="match status" value="1"/>
</dbReference>
<protein>
    <recommendedName>
        <fullName evidence="5">Serine/threonine-protein kinase RIO1</fullName>
        <ecNumber evidence="4">2.7.11.1</ecNumber>
    </recommendedName>
    <alternativeName>
        <fullName evidence="18">Serine/threonine-protein kinase rio1</fullName>
    </alternativeName>
</protein>
<keyword evidence="10" id="KW-0479">Metal-binding</keyword>
<reference evidence="22 23" key="1">
    <citation type="journal article" date="2018" name="G3 (Bethesda)">
        <title>Phylogenetic and Phylogenomic Definition of Rhizopus Species.</title>
        <authorList>
            <person name="Gryganskyi A.P."/>
            <person name="Golan J."/>
            <person name="Dolatabadi S."/>
            <person name="Mondo S."/>
            <person name="Robb S."/>
            <person name="Idnurm A."/>
            <person name="Muszewska A."/>
            <person name="Steczkiewicz K."/>
            <person name="Masonjones S."/>
            <person name="Liao H.L."/>
            <person name="Gajdeczka M.T."/>
            <person name="Anike F."/>
            <person name="Vuek A."/>
            <person name="Anishchenko I.M."/>
            <person name="Voigt K."/>
            <person name="de Hoog G.S."/>
            <person name="Smith M.E."/>
            <person name="Heitman J."/>
            <person name="Vilgalys R."/>
            <person name="Stajich J.E."/>
        </authorList>
    </citation>
    <scope>NUCLEOTIDE SEQUENCE [LARGE SCALE GENOMIC DNA]</scope>
    <source>
        <strain evidence="22 23">LSU 92-RS-03</strain>
    </source>
</reference>
<dbReference type="Pfam" id="PF01163">
    <property type="entry name" value="RIO1"/>
    <property type="match status" value="1"/>
</dbReference>
<evidence type="ECO:0000313" key="23">
    <source>
        <dbReference type="Proteomes" id="UP000253551"/>
    </source>
</evidence>
<dbReference type="Gene3D" id="1.10.510.10">
    <property type="entry name" value="Transferase(Phosphotransferase) domain 1"/>
    <property type="match status" value="1"/>
</dbReference>
<evidence type="ECO:0000256" key="5">
    <source>
        <dbReference type="ARBA" id="ARBA00016038"/>
    </source>
</evidence>
<keyword evidence="9" id="KW-0808">Transferase</keyword>
<keyword evidence="8" id="KW-0723">Serine/threonine-protein kinase</keyword>
<dbReference type="Gene3D" id="3.30.200.20">
    <property type="entry name" value="Phosphorylase Kinase, domain 1"/>
    <property type="match status" value="1"/>
</dbReference>
<evidence type="ECO:0000256" key="12">
    <source>
        <dbReference type="ARBA" id="ARBA00022777"/>
    </source>
</evidence>
<dbReference type="GO" id="GO:0005737">
    <property type="term" value="C:cytoplasm"/>
    <property type="evidence" value="ECO:0007669"/>
    <property type="project" value="UniProtKB-SubCell"/>
</dbReference>
<evidence type="ECO:0000256" key="9">
    <source>
        <dbReference type="ARBA" id="ARBA00022679"/>
    </source>
</evidence>
<dbReference type="InterPro" id="IPR000994">
    <property type="entry name" value="Pept_M24"/>
</dbReference>
<dbReference type="Gene3D" id="3.90.230.10">
    <property type="entry name" value="Creatinase/methionine aminopeptidase superfamily"/>
    <property type="match status" value="1"/>
</dbReference>
<evidence type="ECO:0000256" key="11">
    <source>
        <dbReference type="ARBA" id="ARBA00022741"/>
    </source>
</evidence>
<keyword evidence="12 22" id="KW-0418">Kinase</keyword>
<keyword evidence="11" id="KW-0547">Nucleotide-binding</keyword>
<comment type="cofactor">
    <cofactor evidence="1">
        <name>Mg(2+)</name>
        <dbReference type="ChEBI" id="CHEBI:18420"/>
    </cofactor>
</comment>
<dbReference type="GO" id="GO:0005524">
    <property type="term" value="F:ATP binding"/>
    <property type="evidence" value="ECO:0007669"/>
    <property type="project" value="UniProtKB-KW"/>
</dbReference>
<dbReference type="STRING" id="4846.A0A367KJH6"/>
<keyword evidence="15" id="KW-0460">Magnesium</keyword>
<comment type="catalytic activity">
    <reaction evidence="17">
        <text>L-seryl-[protein] + ATP = O-phospho-L-seryl-[protein] + ADP + H(+)</text>
        <dbReference type="Rhea" id="RHEA:17989"/>
        <dbReference type="Rhea" id="RHEA-COMP:9863"/>
        <dbReference type="Rhea" id="RHEA-COMP:11604"/>
        <dbReference type="ChEBI" id="CHEBI:15378"/>
        <dbReference type="ChEBI" id="CHEBI:29999"/>
        <dbReference type="ChEBI" id="CHEBI:30616"/>
        <dbReference type="ChEBI" id="CHEBI:83421"/>
        <dbReference type="ChEBI" id="CHEBI:456216"/>
        <dbReference type="EC" id="2.7.11.1"/>
    </reaction>
</comment>
<dbReference type="GO" id="GO:0042254">
    <property type="term" value="P:ribosome biogenesis"/>
    <property type="evidence" value="ECO:0007669"/>
    <property type="project" value="UniProtKB-KW"/>
</dbReference>
<dbReference type="InterPro" id="IPR011009">
    <property type="entry name" value="Kinase-like_dom_sf"/>
</dbReference>
<evidence type="ECO:0000256" key="4">
    <source>
        <dbReference type="ARBA" id="ARBA00012513"/>
    </source>
</evidence>
<evidence type="ECO:0000256" key="2">
    <source>
        <dbReference type="ARBA" id="ARBA00004496"/>
    </source>
</evidence>
<name>A0A367KJH6_RHIST</name>
<dbReference type="GO" id="GO:0016787">
    <property type="term" value="F:hydrolase activity"/>
    <property type="evidence" value="ECO:0007669"/>
    <property type="project" value="UniProtKB-KW"/>
</dbReference>
<evidence type="ECO:0000256" key="6">
    <source>
        <dbReference type="ARBA" id="ARBA00022490"/>
    </source>
</evidence>
<evidence type="ECO:0000256" key="10">
    <source>
        <dbReference type="ARBA" id="ARBA00022723"/>
    </source>
</evidence>
<evidence type="ECO:0000256" key="3">
    <source>
        <dbReference type="ARBA" id="ARBA00009196"/>
    </source>
</evidence>
<dbReference type="GO" id="GO:0004674">
    <property type="term" value="F:protein serine/threonine kinase activity"/>
    <property type="evidence" value="ECO:0007669"/>
    <property type="project" value="UniProtKB-KW"/>
</dbReference>
<dbReference type="InterPro" id="IPR018935">
    <property type="entry name" value="RIO_kinase_CS"/>
</dbReference>
<dbReference type="GO" id="GO:0046872">
    <property type="term" value="F:metal ion binding"/>
    <property type="evidence" value="ECO:0007669"/>
    <property type="project" value="UniProtKB-KW"/>
</dbReference>
<dbReference type="AlphaFoldDB" id="A0A367KJH6"/>
<dbReference type="InterPro" id="IPR051272">
    <property type="entry name" value="RIO-type_Ser/Thr_kinase"/>
</dbReference>
<dbReference type="EC" id="2.7.11.1" evidence="4"/>
<feature type="domain" description="RIO kinase" evidence="21">
    <location>
        <begin position="532"/>
        <end position="769"/>
    </location>
</feature>
<feature type="non-terminal residue" evidence="22">
    <location>
        <position position="1"/>
    </location>
</feature>
<gene>
    <name evidence="22" type="primary">RIO1</name>
    <name evidence="22" type="ORF">CU098_009434</name>
</gene>
<evidence type="ECO:0000256" key="18">
    <source>
        <dbReference type="ARBA" id="ARBA00068838"/>
    </source>
</evidence>
<evidence type="ECO:0000256" key="19">
    <source>
        <dbReference type="SAM" id="MobiDB-lite"/>
    </source>
</evidence>
<feature type="chain" id="PRO_5016942496" description="Serine/threonine-protein kinase RIO1" evidence="20">
    <location>
        <begin position="24"/>
        <end position="937"/>
    </location>
</feature>
<keyword evidence="20" id="KW-0732">Signal</keyword>
<dbReference type="SMART" id="SM00090">
    <property type="entry name" value="RIO"/>
    <property type="match status" value="1"/>
</dbReference>
<evidence type="ECO:0000256" key="16">
    <source>
        <dbReference type="ARBA" id="ARBA00047899"/>
    </source>
</evidence>